<dbReference type="PANTHER" id="PTHR35011">
    <property type="entry name" value="2,3-DIKETO-L-GULONATE TRAP TRANSPORTER SMALL PERMEASE PROTEIN YIAM"/>
    <property type="match status" value="1"/>
</dbReference>
<reference evidence="11 12" key="1">
    <citation type="submission" date="2016-04" db="EMBL/GenBank/DDBJ databases">
        <authorList>
            <consortium name="Pathogen Informatics"/>
        </authorList>
    </citation>
    <scope>NUCLEOTIDE SEQUENCE [LARGE SCALE GENOMIC DNA]</scope>
    <source>
        <strain evidence="11 12">H044680328</strain>
    </source>
</reference>
<evidence type="ECO:0000256" key="7">
    <source>
        <dbReference type="ARBA" id="ARBA00023136"/>
    </source>
</evidence>
<keyword evidence="7 9" id="KW-0472">Membrane</keyword>
<dbReference type="AlphaFoldDB" id="A0A146B2E4"/>
<evidence type="ECO:0000256" key="8">
    <source>
        <dbReference type="ARBA" id="ARBA00038436"/>
    </source>
</evidence>
<feature type="transmembrane region" description="Helical" evidence="9">
    <location>
        <begin position="50"/>
        <end position="68"/>
    </location>
</feature>
<protein>
    <recommendedName>
        <fullName evidence="9">TRAP transporter small permease protein</fullName>
    </recommendedName>
</protein>
<evidence type="ECO:0000313" key="11">
    <source>
        <dbReference type="EMBL" id="SAI69751.1"/>
    </source>
</evidence>
<dbReference type="GO" id="GO:0022857">
    <property type="term" value="F:transmembrane transporter activity"/>
    <property type="evidence" value="ECO:0007669"/>
    <property type="project" value="UniProtKB-UniRule"/>
</dbReference>
<sequence>MRPIETFFRSVSNVFGAVALIFLMFLMLGTTVDAAARGLWGRPISGVFELAELSMVMVVFLGLGWTMLDNAHIRVTLLVERMPAGLARVAETLSWLFAALFLLILAMPASQDAVHSFAIREFRWGHIEFPIWWAKIALAIGLWFGCLQLAFHAVYVALRGAPRHTPERDLRIEP</sequence>
<evidence type="ECO:0000256" key="4">
    <source>
        <dbReference type="ARBA" id="ARBA00022519"/>
    </source>
</evidence>
<dbReference type="OrthoDB" id="8908407at2"/>
<dbReference type="PATRIC" id="fig|123899.6.peg.1905"/>
<keyword evidence="6 9" id="KW-1133">Transmembrane helix</keyword>
<feature type="transmembrane region" description="Helical" evidence="9">
    <location>
        <begin position="131"/>
        <end position="158"/>
    </location>
</feature>
<feature type="transmembrane region" description="Helical" evidence="9">
    <location>
        <begin position="89"/>
        <end position="111"/>
    </location>
</feature>
<dbReference type="STRING" id="123899.SAMEA3906487_01916"/>
<dbReference type="PANTHER" id="PTHR35011:SF10">
    <property type="entry name" value="TRAP TRANSPORTER SMALL PERMEASE PROTEIN"/>
    <property type="match status" value="1"/>
</dbReference>
<dbReference type="EMBL" id="LT546645">
    <property type="protein sequence ID" value="SAI69751.1"/>
    <property type="molecule type" value="Genomic_DNA"/>
</dbReference>
<organism evidence="11 12">
    <name type="scientific">Bordetella trematum</name>
    <dbReference type="NCBI Taxonomy" id="123899"/>
    <lineage>
        <taxon>Bacteria</taxon>
        <taxon>Pseudomonadati</taxon>
        <taxon>Pseudomonadota</taxon>
        <taxon>Betaproteobacteria</taxon>
        <taxon>Burkholderiales</taxon>
        <taxon>Alcaligenaceae</taxon>
        <taxon>Bordetella</taxon>
    </lineage>
</organism>
<feature type="domain" description="Tripartite ATP-independent periplasmic transporters DctQ component" evidence="10">
    <location>
        <begin position="26"/>
        <end position="153"/>
    </location>
</feature>
<dbReference type="GeneID" id="56590806"/>
<dbReference type="Proteomes" id="UP000076825">
    <property type="component" value="Chromosome 1"/>
</dbReference>
<evidence type="ECO:0000313" key="12">
    <source>
        <dbReference type="Proteomes" id="UP000076825"/>
    </source>
</evidence>
<evidence type="ECO:0000256" key="9">
    <source>
        <dbReference type="RuleBase" id="RU369079"/>
    </source>
</evidence>
<evidence type="ECO:0000259" key="10">
    <source>
        <dbReference type="Pfam" id="PF04290"/>
    </source>
</evidence>
<proteinExistence type="inferred from homology"/>
<dbReference type="InterPro" id="IPR055348">
    <property type="entry name" value="DctQ"/>
</dbReference>
<dbReference type="RefSeq" id="WP_033535464.1">
    <property type="nucleotide sequence ID" value="NZ_CP016340.1"/>
</dbReference>
<keyword evidence="3" id="KW-1003">Cell membrane</keyword>
<keyword evidence="4 9" id="KW-0997">Cell inner membrane</keyword>
<evidence type="ECO:0000256" key="3">
    <source>
        <dbReference type="ARBA" id="ARBA00022475"/>
    </source>
</evidence>
<dbReference type="GO" id="GO:0015740">
    <property type="term" value="P:C4-dicarboxylate transport"/>
    <property type="evidence" value="ECO:0007669"/>
    <property type="project" value="TreeGrafter"/>
</dbReference>
<evidence type="ECO:0000256" key="5">
    <source>
        <dbReference type="ARBA" id="ARBA00022692"/>
    </source>
</evidence>
<gene>
    <name evidence="11" type="ORF">SAMEA3906487_01916</name>
</gene>
<dbReference type="GO" id="GO:0005886">
    <property type="term" value="C:plasma membrane"/>
    <property type="evidence" value="ECO:0007669"/>
    <property type="project" value="UniProtKB-SubCell"/>
</dbReference>
<dbReference type="eggNOG" id="COG3090">
    <property type="taxonomic scope" value="Bacteria"/>
</dbReference>
<comment type="function">
    <text evidence="9">Part of the tripartite ATP-independent periplasmic (TRAP) transport system.</text>
</comment>
<dbReference type="Pfam" id="PF04290">
    <property type="entry name" value="DctQ"/>
    <property type="match status" value="1"/>
</dbReference>
<comment type="similarity">
    <text evidence="8 9">Belongs to the TRAP transporter small permease family.</text>
</comment>
<keyword evidence="5 9" id="KW-0812">Transmembrane</keyword>
<comment type="caution">
    <text evidence="9">Lacks conserved residue(s) required for the propagation of feature annotation.</text>
</comment>
<keyword evidence="2 9" id="KW-0813">Transport</keyword>
<dbReference type="KEGG" id="btrm:SAMEA390648701916"/>
<comment type="subcellular location">
    <subcellularLocation>
        <location evidence="1 9">Cell inner membrane</location>
        <topology evidence="1 9">Multi-pass membrane protein</topology>
    </subcellularLocation>
</comment>
<accession>A0A146B2E4</accession>
<evidence type="ECO:0000256" key="6">
    <source>
        <dbReference type="ARBA" id="ARBA00022989"/>
    </source>
</evidence>
<comment type="subunit">
    <text evidence="9">The complex comprises the extracytoplasmic solute receptor protein and the two transmembrane proteins.</text>
</comment>
<dbReference type="InterPro" id="IPR007387">
    <property type="entry name" value="TRAP_DctQ"/>
</dbReference>
<keyword evidence="12" id="KW-1185">Reference proteome</keyword>
<evidence type="ECO:0000256" key="2">
    <source>
        <dbReference type="ARBA" id="ARBA00022448"/>
    </source>
</evidence>
<evidence type="ECO:0000256" key="1">
    <source>
        <dbReference type="ARBA" id="ARBA00004429"/>
    </source>
</evidence>
<name>A0A146B2E4_9BORD</name>